<dbReference type="InterPro" id="IPR015947">
    <property type="entry name" value="PUA-like_sf"/>
</dbReference>
<organism evidence="2 3">
    <name type="scientific">Colletotrichum cuscutae</name>
    <dbReference type="NCBI Taxonomy" id="1209917"/>
    <lineage>
        <taxon>Eukaryota</taxon>
        <taxon>Fungi</taxon>
        <taxon>Dikarya</taxon>
        <taxon>Ascomycota</taxon>
        <taxon>Pezizomycotina</taxon>
        <taxon>Sordariomycetes</taxon>
        <taxon>Hypocreomycetidae</taxon>
        <taxon>Glomerellales</taxon>
        <taxon>Glomerellaceae</taxon>
        <taxon>Colletotrichum</taxon>
        <taxon>Colletotrichum acutatum species complex</taxon>
    </lineage>
</organism>
<feature type="compositionally biased region" description="Polar residues" evidence="1">
    <location>
        <begin position="1"/>
        <end position="17"/>
    </location>
</feature>
<evidence type="ECO:0000313" key="3">
    <source>
        <dbReference type="Proteomes" id="UP001239213"/>
    </source>
</evidence>
<dbReference type="Proteomes" id="UP001239213">
    <property type="component" value="Unassembled WGS sequence"/>
</dbReference>
<dbReference type="AlphaFoldDB" id="A0AAI9VHP9"/>
<dbReference type="InterPro" id="IPR036987">
    <property type="entry name" value="SRA-YDG_sf"/>
</dbReference>
<sequence length="387" mass="41777">MLKSTSHTTKSRPNATSDGHRHLDMSPDHYQVSKGLLESWPIRKGWNVFVQNQSTFPPAAPALSSLSALLSVPGMPEAIEQPTWHQRGRGLLPWPRIWGDVGDHDHPAGHGESNAGISYMRGPNGESGPAISIIMADKYSDIDVDRGDDIVYCGSNSLDSTSSNTPADGGPPVRAPSIIMADKYSDTDVDRGDDIIYCGSNSLDNTSSNTPADGGPPVRGNAALFKPTEKNIRLVRICSKNPERQHERPRLRHSGDLQNSNDQVVGGYLEDLPDLDDLDAHLRDPSSFAFTGAEQSINFHTSFEGMPPNGPADQGLGPTALPEIEQANNNSNDLDFQDGVTNAAPPLAYGPATGHAAMWIFYTVKHSRSSPVVTLLTATLLDKTRRT</sequence>
<feature type="region of interest" description="Disordered" evidence="1">
    <location>
        <begin position="1"/>
        <end position="25"/>
    </location>
</feature>
<evidence type="ECO:0000256" key="1">
    <source>
        <dbReference type="SAM" id="MobiDB-lite"/>
    </source>
</evidence>
<gene>
    <name evidence="2" type="ORF">CCUS01_03537</name>
</gene>
<protein>
    <recommendedName>
        <fullName evidence="4">YDG domain-containing protein</fullName>
    </recommendedName>
</protein>
<reference evidence="2" key="1">
    <citation type="submission" date="2016-11" db="EMBL/GenBank/DDBJ databases">
        <title>The genome sequence of Colletotrichum cuscutae.</title>
        <authorList>
            <person name="Baroncelli R."/>
        </authorList>
    </citation>
    <scope>NUCLEOTIDE SEQUENCE</scope>
    <source>
        <strain evidence="2">IMI 304802</strain>
    </source>
</reference>
<evidence type="ECO:0008006" key="4">
    <source>
        <dbReference type="Google" id="ProtNLM"/>
    </source>
</evidence>
<dbReference type="EMBL" id="MPDP01000057">
    <property type="protein sequence ID" value="KAK1487193.1"/>
    <property type="molecule type" value="Genomic_DNA"/>
</dbReference>
<evidence type="ECO:0000313" key="2">
    <source>
        <dbReference type="EMBL" id="KAK1487193.1"/>
    </source>
</evidence>
<dbReference type="Gene3D" id="2.30.280.10">
    <property type="entry name" value="SRA-YDG"/>
    <property type="match status" value="2"/>
</dbReference>
<name>A0AAI9VHP9_9PEZI</name>
<feature type="region of interest" description="Disordered" evidence="1">
    <location>
        <begin position="239"/>
        <end position="260"/>
    </location>
</feature>
<comment type="caution">
    <text evidence="2">The sequence shown here is derived from an EMBL/GenBank/DDBJ whole genome shotgun (WGS) entry which is preliminary data.</text>
</comment>
<keyword evidence="3" id="KW-1185">Reference proteome</keyword>
<accession>A0AAI9VHP9</accession>
<proteinExistence type="predicted"/>
<dbReference type="SUPFAM" id="SSF88697">
    <property type="entry name" value="PUA domain-like"/>
    <property type="match status" value="2"/>
</dbReference>